<reference evidence="3" key="1">
    <citation type="submission" date="2020-10" db="EMBL/GenBank/DDBJ databases">
        <authorList>
            <person name="Gilroy R."/>
        </authorList>
    </citation>
    <scope>NUCLEOTIDE SEQUENCE</scope>
    <source>
        <strain evidence="3">10669</strain>
    </source>
</reference>
<accession>A0A9D1NJW2</accession>
<dbReference type="EMBL" id="DVOG01000039">
    <property type="protein sequence ID" value="HIV03798.1"/>
    <property type="molecule type" value="Genomic_DNA"/>
</dbReference>
<feature type="transmembrane region" description="Helical" evidence="1">
    <location>
        <begin position="203"/>
        <end position="221"/>
    </location>
</feature>
<dbReference type="Pfam" id="PF14358">
    <property type="entry name" value="DUF4405"/>
    <property type="match status" value="1"/>
</dbReference>
<keyword evidence="1" id="KW-0812">Transmembrane</keyword>
<proteinExistence type="predicted"/>
<comment type="caution">
    <text evidence="3">The sequence shown here is derived from an EMBL/GenBank/DDBJ whole genome shotgun (WGS) entry which is preliminary data.</text>
</comment>
<feature type="transmembrane region" description="Helical" evidence="1">
    <location>
        <begin position="113"/>
        <end position="134"/>
    </location>
</feature>
<feature type="transmembrane region" description="Helical" evidence="1">
    <location>
        <begin position="30"/>
        <end position="47"/>
    </location>
</feature>
<evidence type="ECO:0000256" key="1">
    <source>
        <dbReference type="SAM" id="Phobius"/>
    </source>
</evidence>
<feature type="domain" description="Flavinylation-associated cytochrome" evidence="2">
    <location>
        <begin position="70"/>
        <end position="126"/>
    </location>
</feature>
<dbReference type="Proteomes" id="UP000886812">
    <property type="component" value="Unassembled WGS sequence"/>
</dbReference>
<evidence type="ECO:0000259" key="2">
    <source>
        <dbReference type="Pfam" id="PF14358"/>
    </source>
</evidence>
<protein>
    <submittedName>
        <fullName evidence="3">DUF4405 domain-containing protein</fullName>
    </submittedName>
</protein>
<feature type="transmembrane region" description="Helical" evidence="1">
    <location>
        <begin position="68"/>
        <end position="93"/>
    </location>
</feature>
<name>A0A9D1NJW2_9BACT</name>
<feature type="transmembrane region" description="Helical" evidence="1">
    <location>
        <begin position="155"/>
        <end position="177"/>
    </location>
</feature>
<keyword evidence="1" id="KW-1133">Transmembrane helix</keyword>
<feature type="transmembrane region" description="Helical" evidence="1">
    <location>
        <begin position="7"/>
        <end position="24"/>
    </location>
</feature>
<dbReference type="InterPro" id="IPR025517">
    <property type="entry name" value="DUF4405"/>
</dbReference>
<evidence type="ECO:0000313" key="3">
    <source>
        <dbReference type="EMBL" id="HIV03798.1"/>
    </source>
</evidence>
<gene>
    <name evidence="3" type="ORF">IAC75_01445</name>
</gene>
<evidence type="ECO:0000313" key="4">
    <source>
        <dbReference type="Proteomes" id="UP000886812"/>
    </source>
</evidence>
<sequence length="227" mass="24307">MLRLRFFTDAVSAALIALSTAYFFTGKALHEWLGLFAVLVLIAHNVINRRWWAKPLAGTFSAQKGVVFALNAALALSVVAVAVSGAMLSRHIFPFVPSGGGLFARNLHTTSAAWLFVLSAAHAGLHAPFFAGALKNLFRLKKSVPAPREKTAAKTAARLVVPALGVALAICGVFAFLRRSMGQKLTAEASFDPFAFGDALPRFLFDYGCIAALFFVIGAALRKILSR</sequence>
<organism evidence="3 4">
    <name type="scientific">Candidatus Spyradosoma merdigallinarum</name>
    <dbReference type="NCBI Taxonomy" id="2840950"/>
    <lineage>
        <taxon>Bacteria</taxon>
        <taxon>Pseudomonadati</taxon>
        <taxon>Verrucomicrobiota</taxon>
        <taxon>Opitutia</taxon>
        <taxon>Opitutia incertae sedis</taxon>
        <taxon>Candidatus Spyradosoma</taxon>
    </lineage>
</organism>
<dbReference type="AlphaFoldDB" id="A0A9D1NJW2"/>
<keyword evidence="1" id="KW-0472">Membrane</keyword>
<reference evidence="3" key="2">
    <citation type="journal article" date="2021" name="PeerJ">
        <title>Extensive microbial diversity within the chicken gut microbiome revealed by metagenomics and culture.</title>
        <authorList>
            <person name="Gilroy R."/>
            <person name="Ravi A."/>
            <person name="Getino M."/>
            <person name="Pursley I."/>
            <person name="Horton D.L."/>
            <person name="Alikhan N.F."/>
            <person name="Baker D."/>
            <person name="Gharbi K."/>
            <person name="Hall N."/>
            <person name="Watson M."/>
            <person name="Adriaenssens E.M."/>
            <person name="Foster-Nyarko E."/>
            <person name="Jarju S."/>
            <person name="Secka A."/>
            <person name="Antonio M."/>
            <person name="Oren A."/>
            <person name="Chaudhuri R.R."/>
            <person name="La Ragione R."/>
            <person name="Hildebrand F."/>
            <person name="Pallen M.J."/>
        </authorList>
    </citation>
    <scope>NUCLEOTIDE SEQUENCE</scope>
    <source>
        <strain evidence="3">10669</strain>
    </source>
</reference>